<protein>
    <submittedName>
        <fullName evidence="5">ABC transporter ATP-binding protein</fullName>
    </submittedName>
</protein>
<evidence type="ECO:0000256" key="3">
    <source>
        <dbReference type="SAM" id="MobiDB-lite"/>
    </source>
</evidence>
<evidence type="ECO:0000313" key="6">
    <source>
        <dbReference type="Proteomes" id="UP000027059"/>
    </source>
</evidence>
<dbReference type="HOGENOM" id="CLU_000604_83_0_0"/>
<dbReference type="PANTHER" id="PTHR43038:SF3">
    <property type="entry name" value="ABC TRANSPORTER G FAMILY MEMBER 20 ISOFORM X1"/>
    <property type="match status" value="1"/>
</dbReference>
<gene>
    <name evidence="5" type="ORF">Y981_06395</name>
</gene>
<dbReference type="GO" id="GO:0005524">
    <property type="term" value="F:ATP binding"/>
    <property type="evidence" value="ECO:0007669"/>
    <property type="project" value="UniProtKB-KW"/>
</dbReference>
<evidence type="ECO:0000256" key="1">
    <source>
        <dbReference type="ARBA" id="ARBA00022741"/>
    </source>
</evidence>
<dbReference type="CDD" id="cd03263">
    <property type="entry name" value="ABC_subfamily_A"/>
    <property type="match status" value="1"/>
</dbReference>
<keyword evidence="1" id="KW-0547">Nucleotide-binding</keyword>
<dbReference type="PROSITE" id="PS00211">
    <property type="entry name" value="ABC_TRANSPORTER_1"/>
    <property type="match status" value="1"/>
</dbReference>
<dbReference type="RefSeq" id="WP_038505283.1">
    <property type="nucleotide sequence ID" value="NZ_CP007243.1"/>
</dbReference>
<sequence>MAADRPSPSISLRNVVRTFPSPRGVVRALDDVSFDVAEGTMTGLIGPDGAGKTTLLRILAGILGADSGNVRILGYDPATEAPALQRQIGYMPQKFGLYEDLTVSENLDFHSDLHGVPAERRKELYRPLLSMTALAPFGSRLAGKLSGGMKQKLGVACSLVHAPPLLLLDEPTVGVDPVSRRELWEILTAQVRNKNTTLLVSTAYMDEASRFDRVVILYEGKVLGEGRPDELLGEVRGHVFHVTVPSWSSRKLEPRLAGVPGILDAVGEENGVRIVTSNPSLPSLPEDLAPFTSTPVEPRFEDAFMQRLGRASLEKRTSSRSPGQLGWESKRAEGGRDDQTDSIVIRNLTRTFGSFKAVDDLTFNVHRGEIFGLLGANGAGKTTTFRMLSGLLLPTSGELLIDGQNVLGSEVSKIRQRLGYMSQKFSLYSQLTVTQNLTFFTSAYGLSGKRQKDRIAEIEEYFGLTPYRQESAGLLPLGFRQRLALAAALAHEPSILLLDEPTSGVDPLARREFWRTISQLSFRGVSVLVTTHFMTEAEYCDRLAIMAQGKLLALGTPAEIRRRAQSPDIPDPSLEDAFIFLLEQNQPAGLPS</sequence>
<feature type="domain" description="ABC transporter" evidence="4">
    <location>
        <begin position="343"/>
        <end position="573"/>
    </location>
</feature>
<dbReference type="InterPro" id="IPR027417">
    <property type="entry name" value="P-loop_NTPase"/>
</dbReference>
<keyword evidence="6" id="KW-1185">Reference proteome</keyword>
<name>A0A059XPN4_9BACT</name>
<feature type="region of interest" description="Disordered" evidence="3">
    <location>
        <begin position="311"/>
        <end position="338"/>
    </location>
</feature>
<dbReference type="Pfam" id="PF00005">
    <property type="entry name" value="ABC_tran"/>
    <property type="match status" value="2"/>
</dbReference>
<dbReference type="Proteomes" id="UP000027059">
    <property type="component" value="Chromosome"/>
</dbReference>
<organism evidence="5 6">
    <name type="scientific">Leptospirillum ferriphilum YSK</name>
    <dbReference type="NCBI Taxonomy" id="1441628"/>
    <lineage>
        <taxon>Bacteria</taxon>
        <taxon>Pseudomonadati</taxon>
        <taxon>Nitrospirota</taxon>
        <taxon>Nitrospiria</taxon>
        <taxon>Nitrospirales</taxon>
        <taxon>Nitrospiraceae</taxon>
        <taxon>Leptospirillum</taxon>
    </lineage>
</organism>
<dbReference type="CDD" id="cd03230">
    <property type="entry name" value="ABC_DR_subfamily_A"/>
    <property type="match status" value="1"/>
</dbReference>
<dbReference type="SMART" id="SM00382">
    <property type="entry name" value="AAA"/>
    <property type="match status" value="2"/>
</dbReference>
<keyword evidence="2 5" id="KW-0067">ATP-binding</keyword>
<dbReference type="InterPro" id="IPR003439">
    <property type="entry name" value="ABC_transporter-like_ATP-bd"/>
</dbReference>
<dbReference type="PANTHER" id="PTHR43038">
    <property type="entry name" value="ATP-BINDING CASSETTE, SUB-FAMILY H, MEMBER 1"/>
    <property type="match status" value="1"/>
</dbReference>
<dbReference type="OrthoDB" id="9771863at2"/>
<evidence type="ECO:0000313" key="5">
    <source>
        <dbReference type="EMBL" id="AIA30534.1"/>
    </source>
</evidence>
<reference evidence="6" key="1">
    <citation type="submission" date="2014-02" db="EMBL/GenBank/DDBJ databases">
        <title>Complete genome sequence and comparative genomic analysis of the nitrogen-fixing bacterium Leptospirillum ferriphilum YSK.</title>
        <authorList>
            <person name="Guo X."/>
            <person name="Yin H."/>
            <person name="Liang Y."/>
            <person name="Hu Q."/>
            <person name="Ma L."/>
            <person name="Xiao Y."/>
            <person name="Zhang X."/>
            <person name="Qiu G."/>
            <person name="Liu X."/>
        </authorList>
    </citation>
    <scope>NUCLEOTIDE SEQUENCE [LARGE SCALE GENOMIC DNA]</scope>
    <source>
        <strain evidence="6">YSK</strain>
    </source>
</reference>
<accession>A0A059XPN4</accession>
<dbReference type="KEGG" id="lfp:Y981_06395"/>
<evidence type="ECO:0000256" key="2">
    <source>
        <dbReference type="ARBA" id="ARBA00022840"/>
    </source>
</evidence>
<evidence type="ECO:0000259" key="4">
    <source>
        <dbReference type="PROSITE" id="PS50893"/>
    </source>
</evidence>
<feature type="compositionally biased region" description="Basic and acidic residues" evidence="3">
    <location>
        <begin position="328"/>
        <end position="338"/>
    </location>
</feature>
<dbReference type="EMBL" id="CP007243">
    <property type="protein sequence ID" value="AIA30534.1"/>
    <property type="molecule type" value="Genomic_DNA"/>
</dbReference>
<dbReference type="Gene3D" id="3.40.50.300">
    <property type="entry name" value="P-loop containing nucleotide triphosphate hydrolases"/>
    <property type="match status" value="2"/>
</dbReference>
<dbReference type="AlphaFoldDB" id="A0A059XPN4"/>
<dbReference type="PROSITE" id="PS50893">
    <property type="entry name" value="ABC_TRANSPORTER_2"/>
    <property type="match status" value="2"/>
</dbReference>
<dbReference type="InterPro" id="IPR017871">
    <property type="entry name" value="ABC_transporter-like_CS"/>
</dbReference>
<proteinExistence type="predicted"/>
<reference evidence="5 6" key="2">
    <citation type="journal article" date="2015" name="Biomed. Res. Int.">
        <title>Effects of Arsenite Resistance on the Growth and Functional Gene Expression of Leptospirillum ferriphilum and Acidithiobacillus thiooxidans in Pure Culture and Coculture.</title>
        <authorList>
            <person name="Jiang H."/>
            <person name="Liang Y."/>
            <person name="Yin H."/>
            <person name="Xiao Y."/>
            <person name="Guo X."/>
            <person name="Xu Y."/>
            <person name="Hu Q."/>
            <person name="Liu H."/>
            <person name="Liu X."/>
        </authorList>
    </citation>
    <scope>NUCLEOTIDE SEQUENCE [LARGE SCALE GENOMIC DNA]</scope>
    <source>
        <strain evidence="5 6">YSK</strain>
    </source>
</reference>
<dbReference type="GO" id="GO:0016887">
    <property type="term" value="F:ATP hydrolysis activity"/>
    <property type="evidence" value="ECO:0007669"/>
    <property type="project" value="InterPro"/>
</dbReference>
<dbReference type="SUPFAM" id="SSF52540">
    <property type="entry name" value="P-loop containing nucleoside triphosphate hydrolases"/>
    <property type="match status" value="2"/>
</dbReference>
<dbReference type="InterPro" id="IPR003593">
    <property type="entry name" value="AAA+_ATPase"/>
</dbReference>
<feature type="domain" description="ABC transporter" evidence="4">
    <location>
        <begin position="10"/>
        <end position="244"/>
    </location>
</feature>